<evidence type="ECO:0000313" key="2">
    <source>
        <dbReference type="Proteomes" id="UP001498238"/>
    </source>
</evidence>
<dbReference type="RefSeq" id="WP_339393012.1">
    <property type="nucleotide sequence ID" value="NZ_BAAAAF010000007.1"/>
</dbReference>
<comment type="caution">
    <text evidence="1">The sequence shown here is derived from an EMBL/GenBank/DDBJ whole genome shotgun (WGS) entry which is preliminary data.</text>
</comment>
<dbReference type="InterPro" id="IPR027417">
    <property type="entry name" value="P-loop_NTPase"/>
</dbReference>
<evidence type="ECO:0000313" key="1">
    <source>
        <dbReference type="EMBL" id="GAA0036186.1"/>
    </source>
</evidence>
<reference evidence="1 2" key="1">
    <citation type="submission" date="2024-01" db="EMBL/GenBank/DDBJ databases">
        <title>Characterization of antibiotic resistant novel bacterial strains and their environmental applications.</title>
        <authorList>
            <person name="Manzoor S."/>
            <person name="Abbas S."/>
            <person name="Arshad M."/>
            <person name="Ahmed I."/>
        </authorList>
    </citation>
    <scope>NUCLEOTIDE SEQUENCE [LARGE SCALE GENOMIC DNA]</scope>
    <source>
        <strain evidence="1 2">NCCP-602</strain>
    </source>
</reference>
<proteinExistence type="predicted"/>
<name>A0ABN0SPP2_9MICO</name>
<protein>
    <submittedName>
        <fullName evidence="1">P-loop NTPase</fullName>
    </submittedName>
</protein>
<accession>A0ABN0SPP2</accession>
<dbReference type="Gene3D" id="3.40.50.300">
    <property type="entry name" value="P-loop containing nucleotide triphosphate hydrolases"/>
    <property type="match status" value="1"/>
</dbReference>
<organism evidence="1 2">
    <name type="scientific">Brevibacterium metallidurans</name>
    <dbReference type="NCBI Taxonomy" id="1482676"/>
    <lineage>
        <taxon>Bacteria</taxon>
        <taxon>Bacillati</taxon>
        <taxon>Actinomycetota</taxon>
        <taxon>Actinomycetes</taxon>
        <taxon>Micrococcales</taxon>
        <taxon>Brevibacteriaceae</taxon>
        <taxon>Brevibacterium</taxon>
    </lineage>
</organism>
<dbReference type="SUPFAM" id="SSF52540">
    <property type="entry name" value="P-loop containing nucleoside triphosphate hydrolases"/>
    <property type="match status" value="1"/>
</dbReference>
<sequence>MPQVLLAVDFEFDLILFELLSDLDDVEVVARPADEVELLALCRTGDADVAILGEYFPGLDAEVVAQIQATGTKVLGVGADTAALARLGITASVPATAEAAVVSRALDDVLRSAVVPPRPSAPPSRGRAKGRIVTVWGTGSSPGRTLTAVNLADQAARLGNRSVLVDADTVGAMAATTLGLTEESSHLASLCRLTAEKSPPTEVAAVPHASVREDFHVVTGLTRPERWPEVRGAVLKTVLHDLAGLYDAVIVDVSDRLDPDDDFADPFYDRHAATRAALDAADTVLVLASGDPIGLQKLVRLLGTDRAEALRERMRIGITKVRASAVGAPAEARIHEALERFAGRAPDFVFSDDRTTVDASLLAGRTLGEVNPRSALTREFAEAAARLVPAHKRVRRRERLRS</sequence>
<dbReference type="EMBL" id="BAAAAF010000007">
    <property type="protein sequence ID" value="GAA0036186.1"/>
    <property type="molecule type" value="Genomic_DNA"/>
</dbReference>
<gene>
    <name evidence="1" type="ORF">NCCP602_21470</name>
</gene>
<keyword evidence="2" id="KW-1185">Reference proteome</keyword>
<dbReference type="Proteomes" id="UP001498238">
    <property type="component" value="Unassembled WGS sequence"/>
</dbReference>